<feature type="domain" description="Bacteriophage T4 Gp8" evidence="2">
    <location>
        <begin position="132"/>
        <end position="195"/>
    </location>
</feature>
<dbReference type="InterPro" id="IPR015298">
    <property type="entry name" value="Phage_T4_Gp8"/>
</dbReference>
<proteinExistence type="predicted"/>
<evidence type="ECO:0000313" key="4">
    <source>
        <dbReference type="Proteomes" id="UP000185323"/>
    </source>
</evidence>
<dbReference type="Pfam" id="PF09215">
    <property type="entry name" value="Phage-Gp8"/>
    <property type="match status" value="1"/>
</dbReference>
<evidence type="ECO:0000259" key="2">
    <source>
        <dbReference type="Pfam" id="PF09215"/>
    </source>
</evidence>
<organism evidence="3 4">
    <name type="scientific">Synechococcus phage ACG-2014f_Syn7803C7</name>
    <dbReference type="NCBI Taxonomy" id="2790345"/>
    <lineage>
        <taxon>Viruses</taxon>
        <taxon>Duplodnaviria</taxon>
        <taxon>Heunggongvirae</taxon>
        <taxon>Uroviricota</taxon>
        <taxon>Caudoviricetes</taxon>
        <taxon>Pantevenvirales</taxon>
        <taxon>Kyanoviridae</taxon>
        <taxon>Atlauavirus</taxon>
        <taxon>Atlauavirus acg2014f</taxon>
    </lineage>
</organism>
<evidence type="ECO:0000313" key="3">
    <source>
        <dbReference type="EMBL" id="AIX20005.1"/>
    </source>
</evidence>
<dbReference type="Proteomes" id="UP000185323">
    <property type="component" value="Segment"/>
</dbReference>
<reference evidence="3 4" key="1">
    <citation type="submission" date="2013-12" db="EMBL/GenBank/DDBJ databases">
        <title>Ecological redundancy of diverse viral populations within a natural community.</title>
        <authorList>
            <person name="Gregory A.C."/>
            <person name="LaButti K."/>
            <person name="Copeland A."/>
            <person name="Woyke T."/>
            <person name="Sullivan M.B."/>
        </authorList>
    </citation>
    <scope>NUCLEOTIDE SEQUENCE [LARGE SCALE GENOMIC DNA]</scope>
    <source>
        <strain evidence="3">Syn7803C7</strain>
    </source>
</reference>
<dbReference type="EMBL" id="KJ019052">
    <property type="protein sequence ID" value="AIX20005.1"/>
    <property type="molecule type" value="Genomic_DNA"/>
</dbReference>
<feature type="region of interest" description="Disordered" evidence="1">
    <location>
        <begin position="141"/>
        <end position="163"/>
    </location>
</feature>
<sequence length="514" mass="56668">MAALITDDFRLFNADNFIESVTDPNNSYYIFVGLPNPVGGGYGRSLNWNNDPPQPIDNFAYLRHCYDTMMYGRRITPGNVKRVIRRINWVKGTRYDQYRDDYSVNNVSPNTGSTRLYDANYYIINSEFKVYTCLSNGSNGNNPKGAGSEDEPNFVDTEPSAAGSSGDGYIWKYLFTVSPSDVIKFDSTDYITVPNDWGTTDNSQIVAIRESGDSLINDSQLKQVYVDIQGVGYAGGIGQELPIIGDGEGARAIVDVNSGRVTNAIIAKGGKNYSWGLVDLGTINQSATTAAKLDVIIPPSRGHGYDIYQELGTDRVLVYARFDDSTQDFPIDTKFAQIGLVRNPTVNGSNQIFTENTFTSCESLKMLSFSGGVEVGDIINQDTTEGTARGYVVSFDEETKVMKYIQDRSLYYNPNTYDNTDYVGITTSGKKISFESNLNPVITNDGFLSTIDTTFNGSTETVGAKSVELGVEFTNGVAVSEINTQSGEILYLDNRPVVPRNPRQKEDVKIILEF</sequence>
<accession>A0A0E3F3W6</accession>
<evidence type="ECO:0000256" key="1">
    <source>
        <dbReference type="SAM" id="MobiDB-lite"/>
    </source>
</evidence>
<keyword evidence="4" id="KW-1185">Reference proteome</keyword>
<gene>
    <name evidence="3" type="ORF">Syn7803C7_114</name>
</gene>
<dbReference type="Gene3D" id="2.60.340.10">
    <property type="entry name" value="baseplate structural protein gp8, domain 1"/>
    <property type="match status" value="2"/>
</dbReference>
<protein>
    <submittedName>
        <fullName evidence="3">Baseplate wedge protein</fullName>
    </submittedName>
</protein>
<dbReference type="SUPFAM" id="SSF89433">
    <property type="entry name" value="Baseplate structural protein gp8"/>
    <property type="match status" value="2"/>
</dbReference>
<dbReference type="InterPro" id="IPR036327">
    <property type="entry name" value="Gp8_sf"/>
</dbReference>
<name>A0A0E3F3W6_9CAUD</name>